<evidence type="ECO:0000256" key="1">
    <source>
        <dbReference type="SAM" id="MobiDB-lite"/>
    </source>
</evidence>
<feature type="compositionally biased region" description="Basic and acidic residues" evidence="1">
    <location>
        <begin position="21"/>
        <end position="34"/>
    </location>
</feature>
<sequence>MRSSKGTSGLREATGESVSGTEREARGGERREGDVLGLGKRLLGCREQRSFLHLTAKIVGHEIEQANTGTTFSNASQNTRGRSATTN</sequence>
<feature type="region of interest" description="Disordered" evidence="1">
    <location>
        <begin position="1"/>
        <end position="34"/>
    </location>
</feature>
<gene>
    <name evidence="2" type="ORF">SVIM_LOCUS125991</name>
</gene>
<dbReference type="AlphaFoldDB" id="A0A6N2L6P7"/>
<name>A0A6N2L6P7_SALVM</name>
<feature type="compositionally biased region" description="Polar residues" evidence="1">
    <location>
        <begin position="65"/>
        <end position="87"/>
    </location>
</feature>
<reference evidence="2" key="1">
    <citation type="submission" date="2019-03" db="EMBL/GenBank/DDBJ databases">
        <authorList>
            <person name="Mank J."/>
            <person name="Almeida P."/>
        </authorList>
    </citation>
    <scope>NUCLEOTIDE SEQUENCE</scope>
    <source>
        <strain evidence="2">78183</strain>
    </source>
</reference>
<accession>A0A6N2L6P7</accession>
<dbReference type="EMBL" id="CAADRP010000668">
    <property type="protein sequence ID" value="VFU31032.1"/>
    <property type="molecule type" value="Genomic_DNA"/>
</dbReference>
<protein>
    <submittedName>
        <fullName evidence="2">Uncharacterized protein</fullName>
    </submittedName>
</protein>
<proteinExistence type="predicted"/>
<organism evidence="2">
    <name type="scientific">Salix viminalis</name>
    <name type="common">Common osier</name>
    <name type="synonym">Basket willow</name>
    <dbReference type="NCBI Taxonomy" id="40686"/>
    <lineage>
        <taxon>Eukaryota</taxon>
        <taxon>Viridiplantae</taxon>
        <taxon>Streptophyta</taxon>
        <taxon>Embryophyta</taxon>
        <taxon>Tracheophyta</taxon>
        <taxon>Spermatophyta</taxon>
        <taxon>Magnoliopsida</taxon>
        <taxon>eudicotyledons</taxon>
        <taxon>Gunneridae</taxon>
        <taxon>Pentapetalae</taxon>
        <taxon>rosids</taxon>
        <taxon>fabids</taxon>
        <taxon>Malpighiales</taxon>
        <taxon>Salicaceae</taxon>
        <taxon>Saliceae</taxon>
        <taxon>Salix</taxon>
    </lineage>
</organism>
<evidence type="ECO:0000313" key="2">
    <source>
        <dbReference type="EMBL" id="VFU31032.1"/>
    </source>
</evidence>
<feature type="region of interest" description="Disordered" evidence="1">
    <location>
        <begin position="64"/>
        <end position="87"/>
    </location>
</feature>